<dbReference type="Proteomes" id="UP000774130">
    <property type="component" value="Unassembled WGS sequence"/>
</dbReference>
<gene>
    <name evidence="1" type="ORF">KUA55_10545</name>
</gene>
<keyword evidence="2" id="KW-1185">Reference proteome</keyword>
<dbReference type="RefSeq" id="WP_218326209.1">
    <property type="nucleotide sequence ID" value="NZ_JAHUZB010000004.1"/>
</dbReference>
<organism evidence="1 2">
    <name type="scientific">Enterococcus alishanensis</name>
    <dbReference type="NCBI Taxonomy" id="1303817"/>
    <lineage>
        <taxon>Bacteria</taxon>
        <taxon>Bacillati</taxon>
        <taxon>Bacillota</taxon>
        <taxon>Bacilli</taxon>
        <taxon>Lactobacillales</taxon>
        <taxon>Enterococcaceae</taxon>
        <taxon>Enterococcus</taxon>
    </lineage>
</organism>
<sequence>MLKLSAVFKNSVGKNHTWSYNEPNKDLTADEIKNELVKLSTLGIFEKDDVRLFSEVVEASFVETIETPIF</sequence>
<evidence type="ECO:0000313" key="2">
    <source>
        <dbReference type="Proteomes" id="UP000774130"/>
    </source>
</evidence>
<dbReference type="EMBL" id="JAHUZB010000004">
    <property type="protein sequence ID" value="MBV7391120.1"/>
    <property type="molecule type" value="Genomic_DNA"/>
</dbReference>
<dbReference type="InterPro" id="IPR021321">
    <property type="entry name" value="DUF2922"/>
</dbReference>
<comment type="caution">
    <text evidence="1">The sequence shown here is derived from an EMBL/GenBank/DDBJ whole genome shotgun (WGS) entry which is preliminary data.</text>
</comment>
<reference evidence="1 2" key="1">
    <citation type="submission" date="2021-06" db="EMBL/GenBank/DDBJ databases">
        <title>Enterococcus alishanensis sp. nov., a novel lactic acid bacterium isolated from fresh coffee beans.</title>
        <authorList>
            <person name="Chen Y.-S."/>
        </authorList>
    </citation>
    <scope>NUCLEOTIDE SEQUENCE [LARGE SCALE GENOMIC DNA]</scope>
    <source>
        <strain evidence="1 2">ALS3</strain>
    </source>
</reference>
<accession>A0ABS6TDZ0</accession>
<evidence type="ECO:0000313" key="1">
    <source>
        <dbReference type="EMBL" id="MBV7391120.1"/>
    </source>
</evidence>
<protein>
    <submittedName>
        <fullName evidence="1">DUF2922 domain-containing protein</fullName>
    </submittedName>
</protein>
<proteinExistence type="predicted"/>
<dbReference type="Pfam" id="PF11148">
    <property type="entry name" value="DUF2922"/>
    <property type="match status" value="1"/>
</dbReference>
<name>A0ABS6TDZ0_9ENTE</name>